<reference evidence="1 2" key="1">
    <citation type="submission" date="2019-02" db="EMBL/GenBank/DDBJ databases">
        <title>Deep-cultivation of Planctomycetes and their phenomic and genomic characterization uncovers novel biology.</title>
        <authorList>
            <person name="Wiegand S."/>
            <person name="Jogler M."/>
            <person name="Boedeker C."/>
            <person name="Pinto D."/>
            <person name="Vollmers J."/>
            <person name="Rivas-Marin E."/>
            <person name="Kohn T."/>
            <person name="Peeters S.H."/>
            <person name="Heuer A."/>
            <person name="Rast P."/>
            <person name="Oberbeckmann S."/>
            <person name="Bunk B."/>
            <person name="Jeske O."/>
            <person name="Meyerdierks A."/>
            <person name="Storesund J.E."/>
            <person name="Kallscheuer N."/>
            <person name="Luecker S."/>
            <person name="Lage O.M."/>
            <person name="Pohl T."/>
            <person name="Merkel B.J."/>
            <person name="Hornburger P."/>
            <person name="Mueller R.-W."/>
            <person name="Bruemmer F."/>
            <person name="Labrenz M."/>
            <person name="Spormann A.M."/>
            <person name="Op den Camp H."/>
            <person name="Overmann J."/>
            <person name="Amann R."/>
            <person name="Jetten M.S.M."/>
            <person name="Mascher T."/>
            <person name="Medema M.H."/>
            <person name="Devos D.P."/>
            <person name="Kaster A.-K."/>
            <person name="Ovreas L."/>
            <person name="Rohde M."/>
            <person name="Galperin M.Y."/>
            <person name="Jogler C."/>
        </authorList>
    </citation>
    <scope>NUCLEOTIDE SEQUENCE [LARGE SCALE GENOMIC DNA]</scope>
    <source>
        <strain evidence="1 2">V22</strain>
    </source>
</reference>
<gene>
    <name evidence="1" type="ORF">V22_37960</name>
</gene>
<evidence type="ECO:0000313" key="1">
    <source>
        <dbReference type="EMBL" id="QDT66526.1"/>
    </source>
</evidence>
<organism evidence="1 2">
    <name type="scientific">Calycomorphotria hydatis</name>
    <dbReference type="NCBI Taxonomy" id="2528027"/>
    <lineage>
        <taxon>Bacteria</taxon>
        <taxon>Pseudomonadati</taxon>
        <taxon>Planctomycetota</taxon>
        <taxon>Planctomycetia</taxon>
        <taxon>Planctomycetales</taxon>
        <taxon>Planctomycetaceae</taxon>
        <taxon>Calycomorphotria</taxon>
    </lineage>
</organism>
<protein>
    <submittedName>
        <fullName evidence="1">Uncharacterized protein</fullName>
    </submittedName>
</protein>
<name>A0A517TDS5_9PLAN</name>
<proteinExistence type="predicted"/>
<keyword evidence="2" id="KW-1185">Reference proteome</keyword>
<dbReference type="Proteomes" id="UP000319976">
    <property type="component" value="Chromosome"/>
</dbReference>
<dbReference type="AlphaFoldDB" id="A0A517TDS5"/>
<evidence type="ECO:0000313" key="2">
    <source>
        <dbReference type="Proteomes" id="UP000319976"/>
    </source>
</evidence>
<accession>A0A517TDS5</accession>
<dbReference type="OrthoDB" id="215300at2"/>
<dbReference type="RefSeq" id="WP_145265684.1">
    <property type="nucleotide sequence ID" value="NZ_CP036316.1"/>
</dbReference>
<dbReference type="EMBL" id="CP036316">
    <property type="protein sequence ID" value="QDT66526.1"/>
    <property type="molecule type" value="Genomic_DNA"/>
</dbReference>
<sequence>MSSALTLAVEVEEAKDEMDTVDVIEEMRLRTWARKNYVSSEDRDDCWHPIILDEMERIDRDAE</sequence>
<dbReference type="KEGG" id="chya:V22_37960"/>